<keyword evidence="8" id="KW-1185">Reference proteome</keyword>
<keyword evidence="3 4" id="KW-0949">S-adenosyl-L-methionine</keyword>
<evidence type="ECO:0000256" key="5">
    <source>
        <dbReference type="PROSITE-ProRule" id="PRU10015"/>
    </source>
</evidence>
<dbReference type="Gene3D" id="2.40.50.140">
    <property type="entry name" value="Nucleic acid-binding proteins"/>
    <property type="match status" value="1"/>
</dbReference>
<evidence type="ECO:0000256" key="1">
    <source>
        <dbReference type="ARBA" id="ARBA00022603"/>
    </source>
</evidence>
<name>A0ABT0TC76_9CORY</name>
<dbReference type="Pfam" id="PF01938">
    <property type="entry name" value="TRAM"/>
    <property type="match status" value="1"/>
</dbReference>
<feature type="binding site" evidence="4">
    <location>
        <position position="290"/>
    </location>
    <ligand>
        <name>S-adenosyl-L-methionine</name>
        <dbReference type="ChEBI" id="CHEBI:59789"/>
    </ligand>
</feature>
<dbReference type="PROSITE" id="PS50926">
    <property type="entry name" value="TRAM"/>
    <property type="match status" value="1"/>
</dbReference>
<dbReference type="PROSITE" id="PS01230">
    <property type="entry name" value="TRMA_1"/>
    <property type="match status" value="1"/>
</dbReference>
<dbReference type="SUPFAM" id="SSF50249">
    <property type="entry name" value="Nucleic acid-binding proteins"/>
    <property type="match status" value="1"/>
</dbReference>
<comment type="similarity">
    <text evidence="4">Belongs to the class I-like SAM-binding methyltransferase superfamily. RNA M5U methyltransferase family.</text>
</comment>
<dbReference type="PANTHER" id="PTHR11061:SF30">
    <property type="entry name" value="TRNA (URACIL(54)-C(5))-METHYLTRANSFERASE"/>
    <property type="match status" value="1"/>
</dbReference>
<organism evidence="7 8">
    <name type="scientific">Corynebacterium intestinale</name>
    <dbReference type="NCBI Taxonomy" id="2943492"/>
    <lineage>
        <taxon>Bacteria</taxon>
        <taxon>Bacillati</taxon>
        <taxon>Actinomycetota</taxon>
        <taxon>Actinomycetes</taxon>
        <taxon>Mycobacteriales</taxon>
        <taxon>Corynebacteriaceae</taxon>
        <taxon>Corynebacterium</taxon>
    </lineage>
</organism>
<evidence type="ECO:0000313" key="8">
    <source>
        <dbReference type="Proteomes" id="UP001203579"/>
    </source>
</evidence>
<feature type="domain" description="TRAM" evidence="6">
    <location>
        <begin position="12"/>
        <end position="71"/>
    </location>
</feature>
<evidence type="ECO:0000256" key="2">
    <source>
        <dbReference type="ARBA" id="ARBA00022679"/>
    </source>
</evidence>
<dbReference type="Pfam" id="PF05958">
    <property type="entry name" value="tRNA_U5-meth_tr"/>
    <property type="match status" value="1"/>
</dbReference>
<dbReference type="PANTHER" id="PTHR11061">
    <property type="entry name" value="RNA M5U METHYLTRANSFERASE"/>
    <property type="match status" value="1"/>
</dbReference>
<feature type="binding site" evidence="4">
    <location>
        <position position="357"/>
    </location>
    <ligand>
        <name>S-adenosyl-L-methionine</name>
        <dbReference type="ChEBI" id="CHEBI:59789"/>
    </ligand>
</feature>
<evidence type="ECO:0000259" key="6">
    <source>
        <dbReference type="PROSITE" id="PS50926"/>
    </source>
</evidence>
<dbReference type="InterPro" id="IPR030390">
    <property type="entry name" value="MeTrfase_TrmA_AS"/>
</dbReference>
<dbReference type="InterPro" id="IPR012340">
    <property type="entry name" value="NA-bd_OB-fold"/>
</dbReference>
<protein>
    <submittedName>
        <fullName evidence="7">TRAM domain-containing protein</fullName>
    </submittedName>
</protein>
<feature type="binding site" evidence="4">
    <location>
        <position position="317"/>
    </location>
    <ligand>
        <name>S-adenosyl-L-methionine</name>
        <dbReference type="ChEBI" id="CHEBI:59789"/>
    </ligand>
</feature>
<accession>A0ABT0TC76</accession>
<dbReference type="Gene3D" id="3.40.50.150">
    <property type="entry name" value="Vaccinia Virus protein VP39"/>
    <property type="match status" value="1"/>
</dbReference>
<evidence type="ECO:0000256" key="4">
    <source>
        <dbReference type="PROSITE-ProRule" id="PRU01024"/>
    </source>
</evidence>
<dbReference type="InterPro" id="IPR010280">
    <property type="entry name" value="U5_MeTrfase_fam"/>
</dbReference>
<dbReference type="SUPFAM" id="SSF53335">
    <property type="entry name" value="S-adenosyl-L-methionine-dependent methyltransferases"/>
    <property type="match status" value="1"/>
</dbReference>
<dbReference type="RefSeq" id="WP_250224678.1">
    <property type="nucleotide sequence ID" value="NZ_JAMFTR010000011.1"/>
</dbReference>
<dbReference type="InterPro" id="IPR029063">
    <property type="entry name" value="SAM-dependent_MTases_sf"/>
</dbReference>
<feature type="active site" description="Nucleophile" evidence="4">
    <location>
        <position position="384"/>
    </location>
</feature>
<proteinExistence type="inferred from homology"/>
<gene>
    <name evidence="7" type="ORF">M5J06_11075</name>
</gene>
<dbReference type="PROSITE" id="PS51687">
    <property type="entry name" value="SAM_MT_RNA_M5U"/>
    <property type="match status" value="1"/>
</dbReference>
<evidence type="ECO:0000313" key="7">
    <source>
        <dbReference type="EMBL" id="MCL8494662.1"/>
    </source>
</evidence>
<feature type="binding site" evidence="4">
    <location>
        <position position="250"/>
    </location>
    <ligand>
        <name>S-adenosyl-L-methionine</name>
        <dbReference type="ChEBI" id="CHEBI:59789"/>
    </ligand>
</feature>
<reference evidence="7 8" key="1">
    <citation type="submission" date="2022-05" db="EMBL/GenBank/DDBJ databases">
        <title>Corynebacterium sp. B5-R-101 sp. nov., isolated from human feces.</title>
        <authorList>
            <person name="Shamsuzzaman M."/>
            <person name="Dahal R.H."/>
        </authorList>
    </citation>
    <scope>NUCLEOTIDE SEQUENCE [LARGE SCALE GENOMIC DNA]</scope>
    <source>
        <strain evidence="7 8">B5-R-101</strain>
    </source>
</reference>
<comment type="caution">
    <text evidence="7">The sequence shown here is derived from an EMBL/GenBank/DDBJ whole genome shotgun (WGS) entry which is preliminary data.</text>
</comment>
<dbReference type="InterPro" id="IPR002792">
    <property type="entry name" value="TRAM_dom"/>
</dbReference>
<keyword evidence="2 4" id="KW-0808">Transferase</keyword>
<dbReference type="Proteomes" id="UP001203579">
    <property type="component" value="Unassembled WGS sequence"/>
</dbReference>
<evidence type="ECO:0000256" key="3">
    <source>
        <dbReference type="ARBA" id="ARBA00022691"/>
    </source>
</evidence>
<sequence>MTESAYNAADSSVVKGSSFDTTIERMGHGGVGIGQAPDGRVCFVPSSFPGDQVRATVTKAKKSFVEAAIVSVLQPGEYRVESSCPAAQRGAGCCDFAELDPAAEPGIKAAVLRDQLHRVARLEDVPEIEAIDVAPQRGWRTRVRLGVDKHGRAGVRKRGSTELITDVACTQLVPGLVAGLVGPGARTFSPGAEVIAVMDSDGNRHVVETRKAPRGRRIETIREVIEAPTEDVVQRADGHEFRFPATAFWQAHVGAPDVYTSLAREWLAVEAGESSAADESAVDAVAWDLYGGVGLFVPALAEATAPQGGHTTVFSVDYSPAAAAAQPGLAEYDVHFRTDKVEQVASQLPKPTTVVLDPPRTGAGRDVVAAIAEAAPQRVLHIGCDPATFARDIAAWSERGYRIQRLAMVNAFPGTHHFETLALLVPTAQVA</sequence>
<dbReference type="EMBL" id="JAMKFF010000011">
    <property type="protein sequence ID" value="MCL8494662.1"/>
    <property type="molecule type" value="Genomic_DNA"/>
</dbReference>
<feature type="active site" evidence="5">
    <location>
        <position position="384"/>
    </location>
</feature>
<keyword evidence="1 4" id="KW-0489">Methyltransferase</keyword>